<name>A0AAD7ZU03_DIPPU</name>
<reference evidence="1" key="1">
    <citation type="journal article" date="2023" name="IScience">
        <title>Live-bearing cockroach genome reveals convergent evolutionary mechanisms linked to viviparity in insects and beyond.</title>
        <authorList>
            <person name="Fouks B."/>
            <person name="Harrison M.C."/>
            <person name="Mikhailova A.A."/>
            <person name="Marchal E."/>
            <person name="English S."/>
            <person name="Carruthers M."/>
            <person name="Jennings E.C."/>
            <person name="Chiamaka E.L."/>
            <person name="Frigard R.A."/>
            <person name="Pippel M."/>
            <person name="Attardo G.M."/>
            <person name="Benoit J.B."/>
            <person name="Bornberg-Bauer E."/>
            <person name="Tobe S.S."/>
        </authorList>
    </citation>
    <scope>NUCLEOTIDE SEQUENCE</scope>
    <source>
        <strain evidence="1">Stay&amp;Tobe</strain>
    </source>
</reference>
<accession>A0AAD7ZU03</accession>
<sequence>SNIMSFFEDSEFCCCYQINTQSLQKSYKYDLIFSTILATNVMSIGRNSSSSLDHFTYFCSKQLQTYKLSYEAHKM</sequence>
<dbReference type="AlphaFoldDB" id="A0AAD7ZU03"/>
<dbReference type="Proteomes" id="UP001233999">
    <property type="component" value="Unassembled WGS sequence"/>
</dbReference>
<feature type="non-terminal residue" evidence="1">
    <location>
        <position position="75"/>
    </location>
</feature>
<proteinExistence type="predicted"/>
<reference evidence="1" key="2">
    <citation type="submission" date="2023-05" db="EMBL/GenBank/DDBJ databases">
        <authorList>
            <person name="Fouks B."/>
        </authorList>
    </citation>
    <scope>NUCLEOTIDE SEQUENCE</scope>
    <source>
        <strain evidence="1">Stay&amp;Tobe</strain>
        <tissue evidence="1">Testes</tissue>
    </source>
</reference>
<comment type="caution">
    <text evidence="1">The sequence shown here is derived from an EMBL/GenBank/DDBJ whole genome shotgun (WGS) entry which is preliminary data.</text>
</comment>
<keyword evidence="2" id="KW-1185">Reference proteome</keyword>
<organism evidence="1 2">
    <name type="scientific">Diploptera punctata</name>
    <name type="common">Pacific beetle cockroach</name>
    <dbReference type="NCBI Taxonomy" id="6984"/>
    <lineage>
        <taxon>Eukaryota</taxon>
        <taxon>Metazoa</taxon>
        <taxon>Ecdysozoa</taxon>
        <taxon>Arthropoda</taxon>
        <taxon>Hexapoda</taxon>
        <taxon>Insecta</taxon>
        <taxon>Pterygota</taxon>
        <taxon>Neoptera</taxon>
        <taxon>Polyneoptera</taxon>
        <taxon>Dictyoptera</taxon>
        <taxon>Blattodea</taxon>
        <taxon>Blaberoidea</taxon>
        <taxon>Blaberidae</taxon>
        <taxon>Diplopterinae</taxon>
        <taxon>Diploptera</taxon>
    </lineage>
</organism>
<dbReference type="EMBL" id="JASPKZ010007247">
    <property type="protein sequence ID" value="KAJ9585818.1"/>
    <property type="molecule type" value="Genomic_DNA"/>
</dbReference>
<protein>
    <submittedName>
        <fullName evidence="1">Uncharacterized protein</fullName>
    </submittedName>
</protein>
<evidence type="ECO:0000313" key="1">
    <source>
        <dbReference type="EMBL" id="KAJ9585818.1"/>
    </source>
</evidence>
<evidence type="ECO:0000313" key="2">
    <source>
        <dbReference type="Proteomes" id="UP001233999"/>
    </source>
</evidence>
<feature type="non-terminal residue" evidence="1">
    <location>
        <position position="1"/>
    </location>
</feature>
<gene>
    <name evidence="1" type="ORF">L9F63_020520</name>
</gene>